<comment type="caution">
    <text evidence="2">The sequence shown here is derived from an EMBL/GenBank/DDBJ whole genome shotgun (WGS) entry which is preliminary data.</text>
</comment>
<dbReference type="Gene3D" id="2.170.140.10">
    <property type="entry name" value="Chitin binding domain"/>
    <property type="match status" value="1"/>
</dbReference>
<dbReference type="Pfam" id="PF01607">
    <property type="entry name" value="CBM_14"/>
    <property type="match status" value="1"/>
</dbReference>
<dbReference type="GO" id="GO:0005576">
    <property type="term" value="C:extracellular region"/>
    <property type="evidence" value="ECO:0007669"/>
    <property type="project" value="InterPro"/>
</dbReference>
<feature type="domain" description="Chitin-binding type-2" evidence="1">
    <location>
        <begin position="50"/>
        <end position="100"/>
    </location>
</feature>
<organism evidence="2 3">
    <name type="scientific">Pseudomonas brenneri</name>
    <dbReference type="NCBI Taxonomy" id="129817"/>
    <lineage>
        <taxon>Bacteria</taxon>
        <taxon>Pseudomonadati</taxon>
        <taxon>Pseudomonadota</taxon>
        <taxon>Gammaproteobacteria</taxon>
        <taxon>Pseudomonadales</taxon>
        <taxon>Pseudomonadaceae</taxon>
        <taxon>Pseudomonas</taxon>
    </lineage>
</organism>
<dbReference type="Proteomes" id="UP000325296">
    <property type="component" value="Unassembled WGS sequence"/>
</dbReference>
<evidence type="ECO:0000259" key="1">
    <source>
        <dbReference type="Pfam" id="PF01607"/>
    </source>
</evidence>
<dbReference type="EMBL" id="VUOL01000001">
    <property type="protein sequence ID" value="KAA2233611.1"/>
    <property type="molecule type" value="Genomic_DNA"/>
</dbReference>
<evidence type="ECO:0000313" key="2">
    <source>
        <dbReference type="EMBL" id="KAA2233611.1"/>
    </source>
</evidence>
<protein>
    <submittedName>
        <fullName evidence="2">Chitin binding domain-containing protein</fullName>
    </submittedName>
</protein>
<proteinExistence type="predicted"/>
<reference evidence="2 3" key="1">
    <citation type="submission" date="2019-09" db="EMBL/GenBank/DDBJ databases">
        <title>Draft genome sequence of Pseudomonas brenneri CCUG 51514(T).</title>
        <authorList>
            <person name="Tunovic T."/>
            <person name="Pineiro-Iglesias B."/>
            <person name="Unosson C."/>
            <person name="Inganas E."/>
            <person name="Ohlen M."/>
            <person name="Cardew S."/>
            <person name="Jensie-Markopoulos S."/>
            <person name="Salva-Serra F."/>
            <person name="Jaen-Luchoro D."/>
            <person name="Svensson-Stadler L."/>
            <person name="Chun J."/>
            <person name="Moore E."/>
        </authorList>
    </citation>
    <scope>NUCLEOTIDE SEQUENCE [LARGE SCALE GENOMIC DNA]</scope>
    <source>
        <strain evidence="2 3">CCUG 51514</strain>
    </source>
</reference>
<dbReference type="GO" id="GO:0008061">
    <property type="term" value="F:chitin binding"/>
    <property type="evidence" value="ECO:0007669"/>
    <property type="project" value="InterPro"/>
</dbReference>
<dbReference type="SUPFAM" id="SSF57625">
    <property type="entry name" value="Invertebrate chitin-binding proteins"/>
    <property type="match status" value="1"/>
</dbReference>
<dbReference type="AlphaFoldDB" id="A0A5B2V3Y6"/>
<name>A0A5B2V3Y6_9PSED</name>
<gene>
    <name evidence="2" type="ORF">F1720_00860</name>
</gene>
<dbReference type="InterPro" id="IPR002557">
    <property type="entry name" value="Chitin-bd_dom"/>
</dbReference>
<evidence type="ECO:0000313" key="3">
    <source>
        <dbReference type="Proteomes" id="UP000325296"/>
    </source>
</evidence>
<sequence length="100" mass="11219">MAKPNQEMFMNCSRVNPKGHTLYKIALGLLMAISIGACTTTPPESREPPCTRAGYFKSTDRVGGFYRCVFNSATQRWTQYPYTCPTGLEFDEKLVACVRP</sequence>
<accession>A0A5B2V3Y6</accession>
<dbReference type="InterPro" id="IPR036508">
    <property type="entry name" value="Chitin-bd_dom_sf"/>
</dbReference>